<protein>
    <submittedName>
        <fullName evidence="8">Lipopolysaccharide biosynthesis protein</fullName>
    </submittedName>
</protein>
<proteinExistence type="inferred from homology"/>
<evidence type="ECO:0000256" key="3">
    <source>
        <dbReference type="ARBA" id="ARBA00022475"/>
    </source>
</evidence>
<reference evidence="9" key="1">
    <citation type="journal article" date="2019" name="Int. J. Syst. Evol. Microbiol.">
        <title>The Global Catalogue of Microorganisms (GCM) 10K type strain sequencing project: providing services to taxonomists for standard genome sequencing and annotation.</title>
        <authorList>
            <consortium name="The Broad Institute Genomics Platform"/>
            <consortium name="The Broad Institute Genome Sequencing Center for Infectious Disease"/>
            <person name="Wu L."/>
            <person name="Ma J."/>
        </authorList>
    </citation>
    <scope>NUCLEOTIDE SEQUENCE [LARGE SCALE GENOMIC DNA]</scope>
    <source>
        <strain evidence="9">JCM 17555</strain>
    </source>
</reference>
<evidence type="ECO:0000256" key="2">
    <source>
        <dbReference type="ARBA" id="ARBA00007430"/>
    </source>
</evidence>
<dbReference type="EMBL" id="BAABBO010000016">
    <property type="protein sequence ID" value="GAA3972951.1"/>
    <property type="molecule type" value="Genomic_DNA"/>
</dbReference>
<feature type="transmembrane region" description="Helical" evidence="7">
    <location>
        <begin position="372"/>
        <end position="394"/>
    </location>
</feature>
<organism evidence="8 9">
    <name type="scientific">Allohahella marinimesophila</name>
    <dbReference type="NCBI Taxonomy" id="1054972"/>
    <lineage>
        <taxon>Bacteria</taxon>
        <taxon>Pseudomonadati</taxon>
        <taxon>Pseudomonadota</taxon>
        <taxon>Gammaproteobacteria</taxon>
        <taxon>Oceanospirillales</taxon>
        <taxon>Hahellaceae</taxon>
        <taxon>Allohahella</taxon>
    </lineage>
</organism>
<dbReference type="InterPro" id="IPR050833">
    <property type="entry name" value="Poly_Biosynth_Transport"/>
</dbReference>
<feature type="transmembrane region" description="Helical" evidence="7">
    <location>
        <begin position="434"/>
        <end position="455"/>
    </location>
</feature>
<dbReference type="PANTHER" id="PTHR30250">
    <property type="entry name" value="PST FAMILY PREDICTED COLANIC ACID TRANSPORTER"/>
    <property type="match status" value="1"/>
</dbReference>
<name>A0ABP7PXC1_9GAMM</name>
<feature type="transmembrane region" description="Helical" evidence="7">
    <location>
        <begin position="315"/>
        <end position="337"/>
    </location>
</feature>
<keyword evidence="3" id="KW-1003">Cell membrane</keyword>
<feature type="transmembrane region" description="Helical" evidence="7">
    <location>
        <begin position="349"/>
        <end position="366"/>
    </location>
</feature>
<keyword evidence="5 7" id="KW-1133">Transmembrane helix</keyword>
<evidence type="ECO:0000256" key="6">
    <source>
        <dbReference type="ARBA" id="ARBA00023136"/>
    </source>
</evidence>
<accession>A0ABP7PXC1</accession>
<evidence type="ECO:0000313" key="8">
    <source>
        <dbReference type="EMBL" id="GAA3972951.1"/>
    </source>
</evidence>
<feature type="transmembrane region" description="Helical" evidence="7">
    <location>
        <begin position="105"/>
        <end position="126"/>
    </location>
</feature>
<sequence length="476" mass="52057">MSIRNKLLLSYAQQYTSMFLQFISMVVIARLMLPEEVGIFATGAAIVAFGGVLVELGQLDYLVKKDVVDAQHRRTALGIALVSSWSSGLLIILGSTLFVPADQVLLGQVIVVLAISSMLAPLSMLLRANLLREMQFQTLYLINVSKDCALVFGSILFVYLGYSALGLAIGLLLEQLVLVAVALVHHQRHGWVLPSLRKAHDLLGFGILNTAMNGLSTIGQSVSRLTIGGLLGYAGLGLLNRAQKVTKISNELLLKGLLPVLLPYLSKTVREGGNLQYAYTHKLAFISGLSWPFFLYMAIAAEPIVLTLLGDQWTAAIPVIRVLCLSGIFLPFSFGAYKFLVVLDLLRAFLPLQLGIQLITIAFAMLGSLHSLEAACLAFVVASSLKGLVSLWLIRQSVELRLLTLIRPFVTSALMTLFTGLFTWLAMMPELHPIVRFIWVSGVFGLAWLAAVYLFRHPIAQEISRAFGYLQARLSA</sequence>
<gene>
    <name evidence="8" type="ORF">GCM10022278_32780</name>
</gene>
<feature type="transmembrane region" description="Helical" evidence="7">
    <location>
        <begin position="75"/>
        <end position="99"/>
    </location>
</feature>
<dbReference type="PANTHER" id="PTHR30250:SF10">
    <property type="entry name" value="LIPOPOLYSACCHARIDE BIOSYNTHESIS PROTEIN WZXC"/>
    <property type="match status" value="1"/>
</dbReference>
<evidence type="ECO:0000313" key="9">
    <source>
        <dbReference type="Proteomes" id="UP001501337"/>
    </source>
</evidence>
<dbReference type="Pfam" id="PF13440">
    <property type="entry name" value="Polysacc_synt_3"/>
    <property type="match status" value="1"/>
</dbReference>
<keyword evidence="6 7" id="KW-0472">Membrane</keyword>
<feature type="transmembrane region" description="Helical" evidence="7">
    <location>
        <begin position="12"/>
        <end position="33"/>
    </location>
</feature>
<evidence type="ECO:0000256" key="5">
    <source>
        <dbReference type="ARBA" id="ARBA00022989"/>
    </source>
</evidence>
<comment type="similarity">
    <text evidence="2">Belongs to the polysaccharide synthase family.</text>
</comment>
<feature type="transmembrane region" description="Helical" evidence="7">
    <location>
        <begin position="39"/>
        <end position="63"/>
    </location>
</feature>
<keyword evidence="4 7" id="KW-0812">Transmembrane</keyword>
<evidence type="ECO:0000256" key="1">
    <source>
        <dbReference type="ARBA" id="ARBA00004651"/>
    </source>
</evidence>
<comment type="caution">
    <text evidence="8">The sequence shown here is derived from an EMBL/GenBank/DDBJ whole genome shotgun (WGS) entry which is preliminary data.</text>
</comment>
<dbReference type="RefSeq" id="WP_344808383.1">
    <property type="nucleotide sequence ID" value="NZ_BAABBO010000016.1"/>
</dbReference>
<evidence type="ECO:0000256" key="4">
    <source>
        <dbReference type="ARBA" id="ARBA00022692"/>
    </source>
</evidence>
<feature type="transmembrane region" description="Helical" evidence="7">
    <location>
        <begin position="406"/>
        <end position="428"/>
    </location>
</feature>
<keyword evidence="9" id="KW-1185">Reference proteome</keyword>
<dbReference type="Proteomes" id="UP001501337">
    <property type="component" value="Unassembled WGS sequence"/>
</dbReference>
<feature type="transmembrane region" description="Helical" evidence="7">
    <location>
        <begin position="283"/>
        <end position="309"/>
    </location>
</feature>
<comment type="subcellular location">
    <subcellularLocation>
        <location evidence="1">Cell membrane</location>
        <topology evidence="1">Multi-pass membrane protein</topology>
    </subcellularLocation>
</comment>
<evidence type="ECO:0000256" key="7">
    <source>
        <dbReference type="SAM" id="Phobius"/>
    </source>
</evidence>